<evidence type="ECO:0000313" key="2">
    <source>
        <dbReference type="Proteomes" id="UP000276588"/>
    </source>
</evidence>
<name>A0A3A6Q747_9EURY</name>
<comment type="caution">
    <text evidence="1">The sequence shown here is derived from an EMBL/GenBank/DDBJ whole genome shotgun (WGS) entry which is preliminary data.</text>
</comment>
<evidence type="ECO:0000313" key="1">
    <source>
        <dbReference type="EMBL" id="RJX42940.1"/>
    </source>
</evidence>
<protein>
    <submittedName>
        <fullName evidence="1">Uncharacterized protein</fullName>
    </submittedName>
</protein>
<sequence>MRVQDLEYQIMEFAKVAERGNFVIVMAVIILQVEYDRTLTTLVSLVEITVSNKAVKQCRGIQ</sequence>
<accession>A0A3A6Q747</accession>
<proteinExistence type="predicted"/>
<dbReference type="AlphaFoldDB" id="A0A3A6Q747"/>
<dbReference type="Proteomes" id="UP000276588">
    <property type="component" value="Unassembled WGS sequence"/>
</dbReference>
<gene>
    <name evidence="1" type="ORF">DM826_08060</name>
</gene>
<organism evidence="1 2">
    <name type="scientific">Halonotius aquaticus</name>
    <dbReference type="NCBI Taxonomy" id="2216978"/>
    <lineage>
        <taxon>Archaea</taxon>
        <taxon>Methanobacteriati</taxon>
        <taxon>Methanobacteriota</taxon>
        <taxon>Stenosarchaea group</taxon>
        <taxon>Halobacteria</taxon>
        <taxon>Halobacteriales</taxon>
        <taxon>Haloferacaceae</taxon>
        <taxon>Halonotius</taxon>
    </lineage>
</organism>
<keyword evidence="2" id="KW-1185">Reference proteome</keyword>
<reference evidence="1 2" key="1">
    <citation type="submission" date="2018-06" db="EMBL/GenBank/DDBJ databases">
        <title>Halonotius sp. F13-13 a new haloarchaeeon isolated from a solar saltern from Isla Cristina, Huelva, Spain.</title>
        <authorList>
            <person name="Duran-Viseras A."/>
            <person name="Sanchez-Porro C."/>
            <person name="Ventosa A."/>
        </authorList>
    </citation>
    <scope>NUCLEOTIDE SEQUENCE [LARGE SCALE GENOMIC DNA]</scope>
    <source>
        <strain evidence="1 2">F13-13</strain>
    </source>
</reference>
<dbReference type="EMBL" id="QKNY01000012">
    <property type="protein sequence ID" value="RJX42940.1"/>
    <property type="molecule type" value="Genomic_DNA"/>
</dbReference>